<dbReference type="AlphaFoldDB" id="A0A5B7IA18"/>
<evidence type="ECO:0000256" key="1">
    <source>
        <dbReference type="SAM" id="Phobius"/>
    </source>
</evidence>
<evidence type="ECO:0000313" key="2">
    <source>
        <dbReference type="EMBL" id="MPC81320.1"/>
    </source>
</evidence>
<keyword evidence="1" id="KW-0472">Membrane</keyword>
<dbReference type="Gene3D" id="1.10.287.70">
    <property type="match status" value="1"/>
</dbReference>
<keyword evidence="1" id="KW-1133">Transmembrane helix</keyword>
<proteinExistence type="predicted"/>
<evidence type="ECO:0008006" key="4">
    <source>
        <dbReference type="Google" id="ProtNLM"/>
    </source>
</evidence>
<protein>
    <recommendedName>
        <fullName evidence="4">Ionotropic glutamate receptor C-terminal domain-containing protein</fullName>
    </recommendedName>
</protein>
<keyword evidence="1" id="KW-0812">Transmembrane</keyword>
<dbReference type="Proteomes" id="UP000324222">
    <property type="component" value="Unassembled WGS sequence"/>
</dbReference>
<comment type="caution">
    <text evidence="2">The sequence shown here is derived from an EMBL/GenBank/DDBJ whole genome shotgun (WGS) entry which is preliminary data.</text>
</comment>
<dbReference type="EMBL" id="VSRR010056592">
    <property type="protein sequence ID" value="MPC81320.1"/>
    <property type="molecule type" value="Genomic_DNA"/>
</dbReference>
<name>A0A5B7IA18_PORTR</name>
<accession>A0A5B7IA18</accession>
<organism evidence="2 3">
    <name type="scientific">Portunus trituberculatus</name>
    <name type="common">Swimming crab</name>
    <name type="synonym">Neptunus trituberculatus</name>
    <dbReference type="NCBI Taxonomy" id="210409"/>
    <lineage>
        <taxon>Eukaryota</taxon>
        <taxon>Metazoa</taxon>
        <taxon>Ecdysozoa</taxon>
        <taxon>Arthropoda</taxon>
        <taxon>Crustacea</taxon>
        <taxon>Multicrustacea</taxon>
        <taxon>Malacostraca</taxon>
        <taxon>Eumalacostraca</taxon>
        <taxon>Eucarida</taxon>
        <taxon>Decapoda</taxon>
        <taxon>Pleocyemata</taxon>
        <taxon>Brachyura</taxon>
        <taxon>Eubrachyura</taxon>
        <taxon>Portunoidea</taxon>
        <taxon>Portunidae</taxon>
        <taxon>Portuninae</taxon>
        <taxon>Portunus</taxon>
    </lineage>
</organism>
<evidence type="ECO:0000313" key="3">
    <source>
        <dbReference type="Proteomes" id="UP000324222"/>
    </source>
</evidence>
<reference evidence="2 3" key="1">
    <citation type="submission" date="2019-05" db="EMBL/GenBank/DDBJ databases">
        <title>Another draft genome of Portunus trituberculatus and its Hox gene families provides insights of decapod evolution.</title>
        <authorList>
            <person name="Jeong J.-H."/>
            <person name="Song I."/>
            <person name="Kim S."/>
            <person name="Choi T."/>
            <person name="Kim D."/>
            <person name="Ryu S."/>
            <person name="Kim W."/>
        </authorList>
    </citation>
    <scope>NUCLEOTIDE SEQUENCE [LARGE SCALE GENOMIC DNA]</scope>
    <source>
        <tissue evidence="2">Muscle</tissue>
    </source>
</reference>
<feature type="transmembrane region" description="Helical" evidence="1">
    <location>
        <begin position="12"/>
        <end position="32"/>
    </location>
</feature>
<gene>
    <name evidence="2" type="ORF">E2C01_075927</name>
</gene>
<keyword evidence="3" id="KW-1185">Reference proteome</keyword>
<feature type="transmembrane region" description="Helical" evidence="1">
    <location>
        <begin position="112"/>
        <end position="134"/>
    </location>
</feature>
<sequence>MNAAWCRVPRSQHLRLFVAVWSLAFIILAVAYKGSLVSHLTVPKEQPPLDTHRQLYEKDVAVGSIGYTLQRVMEKNADPYVRRLAERYTHVPSTQEGLSRTLKGECFSLCRLLCYALGVVYMLSLSLSLSLSLWGGW</sequence>